<feature type="compositionally biased region" description="Polar residues" evidence="1">
    <location>
        <begin position="31"/>
        <end position="47"/>
    </location>
</feature>
<dbReference type="AlphaFoldDB" id="A0A653BTR3"/>
<dbReference type="EMBL" id="CAACVG010005192">
    <property type="protein sequence ID" value="VEN39003.1"/>
    <property type="molecule type" value="Genomic_DNA"/>
</dbReference>
<reference evidence="2 3" key="1">
    <citation type="submission" date="2019-01" db="EMBL/GenBank/DDBJ databases">
        <authorList>
            <person name="Sayadi A."/>
        </authorList>
    </citation>
    <scope>NUCLEOTIDE SEQUENCE [LARGE SCALE GENOMIC DNA]</scope>
</reference>
<evidence type="ECO:0000313" key="2">
    <source>
        <dbReference type="EMBL" id="VEN39003.1"/>
    </source>
</evidence>
<organism evidence="2 3">
    <name type="scientific">Callosobruchus maculatus</name>
    <name type="common">Southern cowpea weevil</name>
    <name type="synonym">Pulse bruchid</name>
    <dbReference type="NCBI Taxonomy" id="64391"/>
    <lineage>
        <taxon>Eukaryota</taxon>
        <taxon>Metazoa</taxon>
        <taxon>Ecdysozoa</taxon>
        <taxon>Arthropoda</taxon>
        <taxon>Hexapoda</taxon>
        <taxon>Insecta</taxon>
        <taxon>Pterygota</taxon>
        <taxon>Neoptera</taxon>
        <taxon>Endopterygota</taxon>
        <taxon>Coleoptera</taxon>
        <taxon>Polyphaga</taxon>
        <taxon>Cucujiformia</taxon>
        <taxon>Chrysomeloidea</taxon>
        <taxon>Chrysomelidae</taxon>
        <taxon>Bruchinae</taxon>
        <taxon>Bruchini</taxon>
        <taxon>Callosobruchus</taxon>
    </lineage>
</organism>
<protein>
    <submittedName>
        <fullName evidence="2">Uncharacterized protein</fullName>
    </submittedName>
</protein>
<evidence type="ECO:0000313" key="3">
    <source>
        <dbReference type="Proteomes" id="UP000410492"/>
    </source>
</evidence>
<evidence type="ECO:0000256" key="1">
    <source>
        <dbReference type="SAM" id="MobiDB-lite"/>
    </source>
</evidence>
<proteinExistence type="predicted"/>
<name>A0A653BTR3_CALMS</name>
<feature type="region of interest" description="Disordered" evidence="1">
    <location>
        <begin position="1"/>
        <end position="47"/>
    </location>
</feature>
<accession>A0A653BTR3</accession>
<sequence length="47" mass="4967">MLEGDDGVSSEGEKPLAAEEGEEEGREAEASSSTNTRTQKGNSARRI</sequence>
<dbReference type="Proteomes" id="UP000410492">
    <property type="component" value="Unassembled WGS sequence"/>
</dbReference>
<gene>
    <name evidence="2" type="ORF">CALMAC_LOCUS3699</name>
</gene>
<keyword evidence="3" id="KW-1185">Reference proteome</keyword>